<name>K5WDB4_PHACS</name>
<dbReference type="RefSeq" id="XP_007395081.1">
    <property type="nucleotide sequence ID" value="XM_007395019.1"/>
</dbReference>
<organism evidence="1 2">
    <name type="scientific">Phanerochaete carnosa (strain HHB-10118-sp)</name>
    <name type="common">White-rot fungus</name>
    <name type="synonym">Peniophora carnosa</name>
    <dbReference type="NCBI Taxonomy" id="650164"/>
    <lineage>
        <taxon>Eukaryota</taxon>
        <taxon>Fungi</taxon>
        <taxon>Dikarya</taxon>
        <taxon>Basidiomycota</taxon>
        <taxon>Agaricomycotina</taxon>
        <taxon>Agaricomycetes</taxon>
        <taxon>Polyporales</taxon>
        <taxon>Phanerochaetaceae</taxon>
        <taxon>Phanerochaete</taxon>
    </lineage>
</organism>
<evidence type="ECO:0000313" key="1">
    <source>
        <dbReference type="EMBL" id="EKM57265.1"/>
    </source>
</evidence>
<sequence length="126" mass="14353">MCWYSAGDRASLAQIDAVFASYYEFCTTGDFQTFIGRAIARKTVTPDQFVYHSNAKLLADDVVDGELACLMNNLGWFFTHPQMKRSRGLDDEHPLNLLRAAQRQICSGDDTYCEWNIIRHTFSMIG</sequence>
<keyword evidence="2" id="KW-1185">Reference proteome</keyword>
<protein>
    <submittedName>
        <fullName evidence="1">Uncharacterized protein</fullName>
    </submittedName>
</protein>
<dbReference type="EMBL" id="JH930471">
    <property type="protein sequence ID" value="EKM57265.1"/>
    <property type="molecule type" value="Genomic_DNA"/>
</dbReference>
<dbReference type="HOGENOM" id="CLU_1982361_0_0_1"/>
<proteinExistence type="predicted"/>
<evidence type="ECO:0000313" key="2">
    <source>
        <dbReference type="Proteomes" id="UP000008370"/>
    </source>
</evidence>
<dbReference type="KEGG" id="pco:PHACADRAFT_254942"/>
<dbReference type="GeneID" id="18916174"/>
<dbReference type="InParanoid" id="K5WDB4"/>
<reference evidence="1 2" key="1">
    <citation type="journal article" date="2012" name="BMC Genomics">
        <title>Comparative genomics of the white-rot fungi, Phanerochaete carnosa and P. chrysosporium, to elucidate the genetic basis of the distinct wood types they colonize.</title>
        <authorList>
            <person name="Suzuki H."/>
            <person name="MacDonald J."/>
            <person name="Syed K."/>
            <person name="Salamov A."/>
            <person name="Hori C."/>
            <person name="Aerts A."/>
            <person name="Henrissat B."/>
            <person name="Wiebenga A."/>
            <person name="vanKuyk P.A."/>
            <person name="Barry K."/>
            <person name="Lindquist E."/>
            <person name="LaButti K."/>
            <person name="Lapidus A."/>
            <person name="Lucas S."/>
            <person name="Coutinho P."/>
            <person name="Gong Y."/>
            <person name="Samejima M."/>
            <person name="Mahadevan R."/>
            <person name="Abou-Zaid M."/>
            <person name="de Vries R.P."/>
            <person name="Igarashi K."/>
            <person name="Yadav J.S."/>
            <person name="Grigoriev I.V."/>
            <person name="Master E.R."/>
        </authorList>
    </citation>
    <scope>NUCLEOTIDE SEQUENCE [LARGE SCALE GENOMIC DNA]</scope>
    <source>
        <strain evidence="1 2">HHB-10118-sp</strain>
    </source>
</reference>
<gene>
    <name evidence="1" type="ORF">PHACADRAFT_254942</name>
</gene>
<accession>K5WDB4</accession>
<dbReference type="AlphaFoldDB" id="K5WDB4"/>
<dbReference type="Proteomes" id="UP000008370">
    <property type="component" value="Unassembled WGS sequence"/>
</dbReference>